<reference evidence="8 9" key="1">
    <citation type="submission" date="2024-04" db="EMBL/GenBank/DDBJ databases">
        <title>The reference genome of an endangered Asteraceae, Deinandra increscens subsp. villosa, native to the Central Coast of California.</title>
        <authorList>
            <person name="Guilliams M."/>
            <person name="Hasenstab-Lehman K."/>
            <person name="Meyer R."/>
            <person name="Mcevoy S."/>
        </authorList>
    </citation>
    <scope>NUCLEOTIDE SEQUENCE [LARGE SCALE GENOMIC DNA]</scope>
    <source>
        <tissue evidence="8">Leaf</tissue>
    </source>
</reference>
<dbReference type="FunFam" id="2.40.100.10:FF:000022">
    <property type="entry name" value="Peptidyl-prolyl cis-trans isomerase CYP95"/>
    <property type="match status" value="1"/>
</dbReference>
<dbReference type="GO" id="GO:0016018">
    <property type="term" value="F:cyclosporin A binding"/>
    <property type="evidence" value="ECO:0007669"/>
    <property type="project" value="TreeGrafter"/>
</dbReference>
<feature type="compositionally biased region" description="Basic and acidic residues" evidence="6">
    <location>
        <begin position="589"/>
        <end position="600"/>
    </location>
</feature>
<dbReference type="PROSITE" id="PS50072">
    <property type="entry name" value="CSA_PPIASE_2"/>
    <property type="match status" value="1"/>
</dbReference>
<accession>A0AAP0D6V7</accession>
<evidence type="ECO:0000256" key="4">
    <source>
        <dbReference type="ARBA" id="ARBA00023110"/>
    </source>
</evidence>
<dbReference type="AlphaFoldDB" id="A0AAP0D6V7"/>
<evidence type="ECO:0000256" key="2">
    <source>
        <dbReference type="ARBA" id="ARBA00007365"/>
    </source>
</evidence>
<sequence>MEWQSNLVRERRRKEDHPESLAPVFVLRRPPDLHCEEMSKKKNPCVFLDLSMDGNPAEKIVIELFADVVPKTAENFRALCTGEKGIGSTTGKPLHYKGIVFHRIIKGFMAQGGDFSKQNGTGGESIYGGKFADENFKLDHSGAGMLSMANGGPNTNGSQFFIIFKRQPHLDGKHVVFGKVIKGMDTIKKIEQLGTADGKPSGLVKISDCGEISEDKKNNVESDKGKKKRTGKKALSSDEDSDGRVKKRRGTTVTDKRKKRRKYSSSESSSSDADSESYSSGSDSFSDSDSGSSSSSDGRRRKKSKKRNGKHNKNKRRGLTARRSKRKSKLSSESSSESESESTNSSSSDDGKAKRRRVVKAKSKPPSSSVRKEEPKAKLQEDPDSKKYESSDEKLEATLKDNVLVTNGNTKDIKSEKPSSNPHRHSDDSSKSRGDRSPVRSRSKRNASPILNRVTRSPSIPKDTKSPPKKTDQVKTRSLSRSRSPNGTPKRIRKGRGFTKEYSFARRYRTPSPERSPRRSHQFGHARGRYHDRYPNYRRYSDRSPPPRNRSPPRGRSPLRYRQRSRSRSTTRNRNGPRGQSPARSPSPAERRPNISDRLKSRLGPRTTSSRRSTSRSPSLSPRKHPKKVTSRAQTRSQSRSRSRSRSRSKSNSPGGQRGLVSYGDISP</sequence>
<dbReference type="Proteomes" id="UP001408789">
    <property type="component" value="Unassembled WGS sequence"/>
</dbReference>
<comment type="caution">
    <text evidence="8">The sequence shown here is derived from an EMBL/GenBank/DDBJ whole genome shotgun (WGS) entry which is preliminary data.</text>
</comment>
<dbReference type="EC" id="5.2.1.8" evidence="3"/>
<feature type="compositionally biased region" description="Basic and acidic residues" evidence="6">
    <location>
        <begin position="424"/>
        <end position="438"/>
    </location>
</feature>
<evidence type="ECO:0000259" key="7">
    <source>
        <dbReference type="PROSITE" id="PS50072"/>
    </source>
</evidence>
<feature type="compositionally biased region" description="Basic residues" evidence="6">
    <location>
        <begin position="353"/>
        <end position="363"/>
    </location>
</feature>
<feature type="compositionally biased region" description="Basic residues" evidence="6">
    <location>
        <begin position="245"/>
        <end position="263"/>
    </location>
</feature>
<feature type="compositionally biased region" description="Basic residues" evidence="6">
    <location>
        <begin position="639"/>
        <end position="649"/>
    </location>
</feature>
<dbReference type="SUPFAM" id="SSF50891">
    <property type="entry name" value="Cyclophilin-like"/>
    <property type="match status" value="1"/>
</dbReference>
<dbReference type="EMBL" id="JBCNJP010000014">
    <property type="protein sequence ID" value="KAK9067593.1"/>
    <property type="molecule type" value="Genomic_DNA"/>
</dbReference>
<keyword evidence="9" id="KW-1185">Reference proteome</keyword>
<dbReference type="Gene3D" id="2.40.100.10">
    <property type="entry name" value="Cyclophilin-like"/>
    <property type="match status" value="1"/>
</dbReference>
<dbReference type="GO" id="GO:0003755">
    <property type="term" value="F:peptidyl-prolyl cis-trans isomerase activity"/>
    <property type="evidence" value="ECO:0007669"/>
    <property type="project" value="UniProtKB-KW"/>
</dbReference>
<dbReference type="InterPro" id="IPR029000">
    <property type="entry name" value="Cyclophilin-like_dom_sf"/>
</dbReference>
<feature type="domain" description="PPIase cyclophilin-type" evidence="7">
    <location>
        <begin position="47"/>
        <end position="211"/>
    </location>
</feature>
<feature type="compositionally biased region" description="Basic and acidic residues" evidence="6">
    <location>
        <begin position="529"/>
        <end position="542"/>
    </location>
</feature>
<proteinExistence type="inferred from homology"/>
<dbReference type="Pfam" id="PF00160">
    <property type="entry name" value="Pro_isomerase"/>
    <property type="match status" value="1"/>
</dbReference>
<dbReference type="CDD" id="cd01926">
    <property type="entry name" value="cyclophilin_ABH_like"/>
    <property type="match status" value="1"/>
</dbReference>
<feature type="region of interest" description="Disordered" evidence="6">
    <location>
        <begin position="215"/>
        <end position="668"/>
    </location>
</feature>
<evidence type="ECO:0000256" key="1">
    <source>
        <dbReference type="ARBA" id="ARBA00000971"/>
    </source>
</evidence>
<feature type="compositionally biased region" description="Basic residues" evidence="6">
    <location>
        <begin position="299"/>
        <end position="329"/>
    </location>
</feature>
<feature type="compositionally biased region" description="Low complexity" evidence="6">
    <location>
        <begin position="572"/>
        <end position="588"/>
    </location>
</feature>
<dbReference type="PRINTS" id="PR00153">
    <property type="entry name" value="CSAPPISMRASE"/>
</dbReference>
<organism evidence="8 9">
    <name type="scientific">Deinandra increscens subsp. villosa</name>
    <dbReference type="NCBI Taxonomy" id="3103831"/>
    <lineage>
        <taxon>Eukaryota</taxon>
        <taxon>Viridiplantae</taxon>
        <taxon>Streptophyta</taxon>
        <taxon>Embryophyta</taxon>
        <taxon>Tracheophyta</taxon>
        <taxon>Spermatophyta</taxon>
        <taxon>Magnoliopsida</taxon>
        <taxon>eudicotyledons</taxon>
        <taxon>Gunneridae</taxon>
        <taxon>Pentapetalae</taxon>
        <taxon>asterids</taxon>
        <taxon>campanulids</taxon>
        <taxon>Asterales</taxon>
        <taxon>Asteraceae</taxon>
        <taxon>Asteroideae</taxon>
        <taxon>Heliantheae alliance</taxon>
        <taxon>Madieae</taxon>
        <taxon>Madiinae</taxon>
        <taxon>Deinandra</taxon>
    </lineage>
</organism>
<feature type="compositionally biased region" description="Low complexity" evidence="6">
    <location>
        <begin position="265"/>
        <end position="296"/>
    </location>
</feature>
<dbReference type="PANTHER" id="PTHR11071">
    <property type="entry name" value="PEPTIDYL-PROLYL CIS-TRANS ISOMERASE"/>
    <property type="match status" value="1"/>
</dbReference>
<gene>
    <name evidence="8" type="ORF">SSX86_011704</name>
</gene>
<evidence type="ECO:0000313" key="8">
    <source>
        <dbReference type="EMBL" id="KAK9067593.1"/>
    </source>
</evidence>
<evidence type="ECO:0000256" key="6">
    <source>
        <dbReference type="SAM" id="MobiDB-lite"/>
    </source>
</evidence>
<dbReference type="PANTHER" id="PTHR11071:SF447">
    <property type="entry name" value="PEPTIDYL-PROLYL CIS-TRANS ISOMERASE CYP63"/>
    <property type="match status" value="1"/>
</dbReference>
<evidence type="ECO:0000256" key="5">
    <source>
        <dbReference type="ARBA" id="ARBA00023235"/>
    </source>
</evidence>
<dbReference type="GO" id="GO:0006457">
    <property type="term" value="P:protein folding"/>
    <property type="evidence" value="ECO:0007669"/>
    <property type="project" value="TreeGrafter"/>
</dbReference>
<evidence type="ECO:0000256" key="3">
    <source>
        <dbReference type="ARBA" id="ARBA00013194"/>
    </source>
</evidence>
<feature type="compositionally biased region" description="Basic residues" evidence="6">
    <location>
        <begin position="551"/>
        <end position="571"/>
    </location>
</feature>
<keyword evidence="4" id="KW-0697">Rotamase</keyword>
<feature type="compositionally biased region" description="Polar residues" evidence="6">
    <location>
        <begin position="476"/>
        <end position="487"/>
    </location>
</feature>
<feature type="compositionally biased region" description="Basic and acidic residues" evidence="6">
    <location>
        <begin position="215"/>
        <end position="224"/>
    </location>
</feature>
<feature type="compositionally biased region" description="Basic and acidic residues" evidence="6">
    <location>
        <begin position="370"/>
        <end position="399"/>
    </location>
</feature>
<comment type="similarity">
    <text evidence="2">Belongs to the cyclophilin-type PPIase family.</text>
</comment>
<feature type="compositionally biased region" description="Basic residues" evidence="6">
    <location>
        <begin position="518"/>
        <end position="528"/>
    </location>
</feature>
<comment type="catalytic activity">
    <reaction evidence="1">
        <text>[protein]-peptidylproline (omega=180) = [protein]-peptidylproline (omega=0)</text>
        <dbReference type="Rhea" id="RHEA:16237"/>
        <dbReference type="Rhea" id="RHEA-COMP:10747"/>
        <dbReference type="Rhea" id="RHEA-COMP:10748"/>
        <dbReference type="ChEBI" id="CHEBI:83833"/>
        <dbReference type="ChEBI" id="CHEBI:83834"/>
        <dbReference type="EC" id="5.2.1.8"/>
    </reaction>
</comment>
<dbReference type="GO" id="GO:0005737">
    <property type="term" value="C:cytoplasm"/>
    <property type="evidence" value="ECO:0007669"/>
    <property type="project" value="TreeGrafter"/>
</dbReference>
<dbReference type="InterPro" id="IPR002130">
    <property type="entry name" value="Cyclophilin-type_PPIase_dom"/>
</dbReference>
<keyword evidence="5" id="KW-0413">Isomerase</keyword>
<name>A0AAP0D6V7_9ASTR</name>
<evidence type="ECO:0000313" key="9">
    <source>
        <dbReference type="Proteomes" id="UP001408789"/>
    </source>
</evidence>
<feature type="compositionally biased region" description="Basic and acidic residues" evidence="6">
    <location>
        <begin position="462"/>
        <end position="475"/>
    </location>
</feature>
<protein>
    <recommendedName>
        <fullName evidence="3">peptidylprolyl isomerase</fullName>
        <ecNumber evidence="3">5.2.1.8</ecNumber>
    </recommendedName>
</protein>
<feature type="compositionally biased region" description="Low complexity" evidence="6">
    <location>
        <begin position="331"/>
        <end position="348"/>
    </location>
</feature>
<feature type="compositionally biased region" description="Low complexity" evidence="6">
    <location>
        <begin position="602"/>
        <end position="621"/>
    </location>
</feature>